<feature type="binding site" evidence="5">
    <location>
        <position position="223"/>
    </location>
    <ligand>
        <name>dimethylallyl diphosphate</name>
        <dbReference type="ChEBI" id="CHEBI:57623"/>
    </ligand>
</feature>
<feature type="binding site" evidence="5">
    <location>
        <position position="97"/>
    </location>
    <ligand>
        <name>[4Fe-4S] cluster</name>
        <dbReference type="ChEBI" id="CHEBI:49883"/>
    </ligand>
</feature>
<feature type="binding site" evidence="5">
    <location>
        <position position="75"/>
    </location>
    <ligand>
        <name>(2E)-4-hydroxy-3-methylbut-2-enyl diphosphate</name>
        <dbReference type="ChEBI" id="CHEBI:128753"/>
    </ligand>
</feature>
<dbReference type="EMBL" id="RAYQ01000013">
    <property type="protein sequence ID" value="RKI90686.1"/>
    <property type="molecule type" value="Genomic_DNA"/>
</dbReference>
<dbReference type="GO" id="GO:0051539">
    <property type="term" value="F:4 iron, 4 sulfur cluster binding"/>
    <property type="evidence" value="ECO:0007669"/>
    <property type="project" value="UniProtKB-UniRule"/>
</dbReference>
<evidence type="ECO:0000256" key="3">
    <source>
        <dbReference type="ARBA" id="ARBA00023004"/>
    </source>
</evidence>
<keyword evidence="3 5" id="KW-0408">Iron</keyword>
<feature type="binding site" evidence="5">
    <location>
        <position position="221"/>
    </location>
    <ligand>
        <name>(2E)-4-hydroxy-3-methylbut-2-enyl diphosphate</name>
        <dbReference type="ChEBI" id="CHEBI:128753"/>
    </ligand>
</feature>
<dbReference type="UniPathway" id="UPA00056">
    <property type="reaction ID" value="UER00097"/>
</dbReference>
<dbReference type="GO" id="GO:0050992">
    <property type="term" value="P:dimethylallyl diphosphate biosynthetic process"/>
    <property type="evidence" value="ECO:0007669"/>
    <property type="project" value="UniProtKB-UniRule"/>
</dbReference>
<gene>
    <name evidence="5 6" type="primary">ispH</name>
    <name evidence="6" type="ORF">D7V94_12945</name>
</gene>
<dbReference type="GO" id="GO:0016114">
    <property type="term" value="P:terpenoid biosynthetic process"/>
    <property type="evidence" value="ECO:0007669"/>
    <property type="project" value="UniProtKB-UniRule"/>
</dbReference>
<keyword evidence="5 6" id="KW-0560">Oxidoreductase</keyword>
<dbReference type="Gene3D" id="3.40.50.11270">
    <property type="match status" value="1"/>
</dbReference>
<keyword evidence="1 5" id="KW-0004">4Fe-4S</keyword>
<comment type="cofactor">
    <cofactor evidence="5">
        <name>[4Fe-4S] cluster</name>
        <dbReference type="ChEBI" id="CHEBI:49883"/>
    </cofactor>
    <text evidence="5">Binds 1 [4Fe-4S] cluster per subunit.</text>
</comment>
<dbReference type="OrthoDB" id="9777362at2"/>
<dbReference type="Proteomes" id="UP000280696">
    <property type="component" value="Unassembled WGS sequence"/>
</dbReference>
<evidence type="ECO:0000313" key="6">
    <source>
        <dbReference type="EMBL" id="RKI90686.1"/>
    </source>
</evidence>
<evidence type="ECO:0000313" key="7">
    <source>
        <dbReference type="Proteomes" id="UP000280696"/>
    </source>
</evidence>
<dbReference type="NCBIfam" id="TIGR00216">
    <property type="entry name" value="ispH_lytB"/>
    <property type="match status" value="1"/>
</dbReference>
<feature type="binding site" evidence="5">
    <location>
        <position position="125"/>
    </location>
    <ligand>
        <name>dimethylallyl diphosphate</name>
        <dbReference type="ChEBI" id="CHEBI:57623"/>
    </ligand>
</feature>
<feature type="binding site" evidence="5">
    <location>
        <position position="221"/>
    </location>
    <ligand>
        <name>isopentenyl diphosphate</name>
        <dbReference type="ChEBI" id="CHEBI:128769"/>
    </ligand>
</feature>
<feature type="binding site" evidence="5">
    <location>
        <position position="223"/>
    </location>
    <ligand>
        <name>(2E)-4-hydroxy-3-methylbut-2-enyl diphosphate</name>
        <dbReference type="ChEBI" id="CHEBI:128753"/>
    </ligand>
</feature>
<dbReference type="NCBIfam" id="NF002187">
    <property type="entry name" value="PRK01045.1-1"/>
    <property type="match status" value="1"/>
</dbReference>
<feature type="binding site" evidence="5">
    <location>
        <position position="40"/>
    </location>
    <ligand>
        <name>(2E)-4-hydroxy-3-methylbut-2-enyl diphosphate</name>
        <dbReference type="ChEBI" id="CHEBI:128753"/>
    </ligand>
</feature>
<comment type="caution">
    <text evidence="6">The sequence shown here is derived from an EMBL/GenBank/DDBJ whole genome shotgun (WGS) entry which is preliminary data.</text>
</comment>
<dbReference type="GO" id="GO:0046872">
    <property type="term" value="F:metal ion binding"/>
    <property type="evidence" value="ECO:0007669"/>
    <property type="project" value="UniProtKB-KW"/>
</dbReference>
<comment type="catalytic activity">
    <reaction evidence="5">
        <text>isopentenyl diphosphate + 2 oxidized [2Fe-2S]-[ferredoxin] + H2O = (2E)-4-hydroxy-3-methylbut-2-enyl diphosphate + 2 reduced [2Fe-2S]-[ferredoxin] + 2 H(+)</text>
        <dbReference type="Rhea" id="RHEA:24488"/>
        <dbReference type="Rhea" id="RHEA-COMP:10000"/>
        <dbReference type="Rhea" id="RHEA-COMP:10001"/>
        <dbReference type="ChEBI" id="CHEBI:15377"/>
        <dbReference type="ChEBI" id="CHEBI:15378"/>
        <dbReference type="ChEBI" id="CHEBI:33737"/>
        <dbReference type="ChEBI" id="CHEBI:33738"/>
        <dbReference type="ChEBI" id="CHEBI:128753"/>
        <dbReference type="ChEBI" id="CHEBI:128769"/>
        <dbReference type="EC" id="1.17.7.4"/>
    </reaction>
</comment>
<feature type="binding site" evidence="5">
    <location>
        <position position="40"/>
    </location>
    <ligand>
        <name>isopentenyl diphosphate</name>
        <dbReference type="ChEBI" id="CHEBI:128769"/>
    </ligand>
</feature>
<dbReference type="GO" id="GO:0051745">
    <property type="term" value="F:4-hydroxy-3-methylbut-2-enyl diphosphate reductase activity"/>
    <property type="evidence" value="ECO:0007669"/>
    <property type="project" value="UniProtKB-UniRule"/>
</dbReference>
<feature type="binding site" evidence="5">
    <location>
        <position position="221"/>
    </location>
    <ligand>
        <name>dimethylallyl diphosphate</name>
        <dbReference type="ChEBI" id="CHEBI:57623"/>
    </ligand>
</feature>
<keyword evidence="2 5" id="KW-0479">Metal-binding</keyword>
<organism evidence="6 7">
    <name type="scientific">Parablautia intestinalis</name>
    <dbReference type="NCBI Taxonomy" id="2320100"/>
    <lineage>
        <taxon>Bacteria</taxon>
        <taxon>Bacillati</taxon>
        <taxon>Bacillota</taxon>
        <taxon>Clostridia</taxon>
        <taxon>Lachnospirales</taxon>
        <taxon>Lachnospiraceae</taxon>
        <taxon>Parablautia</taxon>
    </lineage>
</organism>
<comment type="similarity">
    <text evidence="5">Belongs to the IspH family.</text>
</comment>
<feature type="binding site" evidence="5">
    <location>
        <position position="125"/>
    </location>
    <ligand>
        <name>(2E)-4-hydroxy-3-methylbut-2-enyl diphosphate</name>
        <dbReference type="ChEBI" id="CHEBI:128753"/>
    </ligand>
</feature>
<dbReference type="GO" id="GO:0019288">
    <property type="term" value="P:isopentenyl diphosphate biosynthetic process, methylerythritol 4-phosphate pathway"/>
    <property type="evidence" value="ECO:0007669"/>
    <property type="project" value="UniProtKB-UniRule"/>
</dbReference>
<comment type="catalytic activity">
    <reaction evidence="5">
        <text>dimethylallyl diphosphate + 2 oxidized [2Fe-2S]-[ferredoxin] + H2O = (2E)-4-hydroxy-3-methylbut-2-enyl diphosphate + 2 reduced [2Fe-2S]-[ferredoxin] + 2 H(+)</text>
        <dbReference type="Rhea" id="RHEA:24825"/>
        <dbReference type="Rhea" id="RHEA-COMP:10000"/>
        <dbReference type="Rhea" id="RHEA-COMP:10001"/>
        <dbReference type="ChEBI" id="CHEBI:15377"/>
        <dbReference type="ChEBI" id="CHEBI:15378"/>
        <dbReference type="ChEBI" id="CHEBI:33737"/>
        <dbReference type="ChEBI" id="CHEBI:33738"/>
        <dbReference type="ChEBI" id="CHEBI:57623"/>
        <dbReference type="ChEBI" id="CHEBI:128753"/>
        <dbReference type="EC" id="1.17.7.4"/>
    </reaction>
</comment>
<name>A0A3A9ATZ8_9FIRM</name>
<feature type="binding site" evidence="5">
    <location>
        <position position="222"/>
    </location>
    <ligand>
        <name>dimethylallyl diphosphate</name>
        <dbReference type="ChEBI" id="CHEBI:57623"/>
    </ligand>
</feature>
<sequence length="282" mass="31307">MEVLLAKSAGFCFGVKRAVENVYKQLDTHKKIYTYGPIIHNEQVVGDLEKRGVTVIESEKEIAGIKEGAVVIRSHGVPKRIYRLIEENGLECIDATCPFVKRIHKTVEQESRNGRQIIIIGNAGHPEVEGIMGWSEKPATVIGTVNEAENFETDRGKPLCIVSQTTFNYNKFQELVEIIQKKGYNVYVVNTICNATEERQAEAGEISAKADAMIVIGGRNSSNTQKLYEICAKKCEATYFIQTLEDLHLELPKTAALVGITAGASTPNNIIEEVQNHVRVNF</sequence>
<accession>A0A3A9ATZ8</accession>
<comment type="function">
    <text evidence="5">Catalyzes the conversion of 1-hydroxy-2-methyl-2-(E)-butenyl 4-diphosphate (HMBPP) into a mixture of isopentenyl diphosphate (IPP) and dimethylallyl diphosphate (DMAPP). Acts in the terminal step of the DOXP/MEP pathway for isoprenoid precursor biosynthesis.</text>
</comment>
<dbReference type="PANTHER" id="PTHR30426">
    <property type="entry name" value="4-HYDROXY-3-METHYLBUT-2-ENYL DIPHOSPHATE REDUCTASE"/>
    <property type="match status" value="1"/>
</dbReference>
<feature type="binding site" evidence="5">
    <location>
        <position position="222"/>
    </location>
    <ligand>
        <name>(2E)-4-hydroxy-3-methylbut-2-enyl diphosphate</name>
        <dbReference type="ChEBI" id="CHEBI:128753"/>
    </ligand>
</feature>
<dbReference type="AlphaFoldDB" id="A0A3A9ATZ8"/>
<feature type="binding site" evidence="5">
    <location>
        <position position="222"/>
    </location>
    <ligand>
        <name>isopentenyl diphosphate</name>
        <dbReference type="ChEBI" id="CHEBI:128769"/>
    </ligand>
</feature>
<feature type="binding site" evidence="5">
    <location>
        <position position="40"/>
    </location>
    <ligand>
        <name>dimethylallyl diphosphate</name>
        <dbReference type="ChEBI" id="CHEBI:57623"/>
    </ligand>
</feature>
<dbReference type="Gene3D" id="3.40.1010.20">
    <property type="entry name" value="4-hydroxy-3-methylbut-2-enyl diphosphate reductase, catalytic domain"/>
    <property type="match status" value="2"/>
</dbReference>
<keyword evidence="4 5" id="KW-0411">Iron-sulfur</keyword>
<feature type="binding site" evidence="5">
    <location>
        <position position="12"/>
    </location>
    <ligand>
        <name>[4Fe-4S] cluster</name>
        <dbReference type="ChEBI" id="CHEBI:49883"/>
    </ligand>
</feature>
<comment type="pathway">
    <text evidence="5">Isoprenoid biosynthesis; dimethylallyl diphosphate biosynthesis; dimethylallyl diphosphate from (2E)-4-hydroxy-3-methylbutenyl diphosphate: step 1/1.</text>
</comment>
<feature type="binding site" evidence="5">
    <location>
        <position position="75"/>
    </location>
    <ligand>
        <name>isopentenyl diphosphate</name>
        <dbReference type="ChEBI" id="CHEBI:128769"/>
    </ligand>
</feature>
<evidence type="ECO:0000256" key="4">
    <source>
        <dbReference type="ARBA" id="ARBA00023014"/>
    </source>
</evidence>
<dbReference type="EC" id="1.17.7.4" evidence="5"/>
<keyword evidence="5" id="KW-0414">Isoprene biosynthesis</keyword>
<dbReference type="InterPro" id="IPR003451">
    <property type="entry name" value="LytB/IspH"/>
</dbReference>
<evidence type="ECO:0000256" key="1">
    <source>
        <dbReference type="ARBA" id="ARBA00022485"/>
    </source>
</evidence>
<reference evidence="6 7" key="1">
    <citation type="submission" date="2018-09" db="EMBL/GenBank/DDBJ databases">
        <title>Murine metabolic-syndrome-specific gut microbial biobank.</title>
        <authorList>
            <person name="Liu C."/>
        </authorList>
    </citation>
    <scope>NUCLEOTIDE SEQUENCE [LARGE SCALE GENOMIC DNA]</scope>
    <source>
        <strain evidence="6 7">0.1xD8-82</strain>
    </source>
</reference>
<feature type="binding site" evidence="5">
    <location>
        <position position="265"/>
    </location>
    <ligand>
        <name>dimethylallyl diphosphate</name>
        <dbReference type="ChEBI" id="CHEBI:57623"/>
    </ligand>
</feature>
<feature type="binding site" evidence="5">
    <location>
        <position position="165"/>
    </location>
    <ligand>
        <name>(2E)-4-hydroxy-3-methylbut-2-enyl diphosphate</name>
        <dbReference type="ChEBI" id="CHEBI:128753"/>
    </ligand>
</feature>
<evidence type="ECO:0000256" key="2">
    <source>
        <dbReference type="ARBA" id="ARBA00022723"/>
    </source>
</evidence>
<dbReference type="PANTHER" id="PTHR30426:SF0">
    <property type="entry name" value="4-HYDROXY-3-METHYLBUT-2-ENYL DIPHOSPHATE REDUCTASE"/>
    <property type="match status" value="1"/>
</dbReference>
<dbReference type="Pfam" id="PF02401">
    <property type="entry name" value="LYTB"/>
    <property type="match status" value="1"/>
</dbReference>
<comment type="pathway">
    <text evidence="5">Isoprenoid biosynthesis; isopentenyl diphosphate biosynthesis via DXP pathway; isopentenyl diphosphate from 1-deoxy-D-xylulose 5-phosphate: step 6/6.</text>
</comment>
<dbReference type="CDD" id="cd13944">
    <property type="entry name" value="lytB_ispH"/>
    <property type="match status" value="1"/>
</dbReference>
<keyword evidence="7" id="KW-1185">Reference proteome</keyword>
<feature type="binding site" evidence="5">
    <location>
        <position position="193"/>
    </location>
    <ligand>
        <name>[4Fe-4S] cluster</name>
        <dbReference type="ChEBI" id="CHEBI:49883"/>
    </ligand>
</feature>
<feature type="binding site" evidence="5">
    <location>
        <position position="265"/>
    </location>
    <ligand>
        <name>(2E)-4-hydroxy-3-methylbut-2-enyl diphosphate</name>
        <dbReference type="ChEBI" id="CHEBI:128753"/>
    </ligand>
</feature>
<feature type="active site" description="Proton donor" evidence="5">
    <location>
        <position position="127"/>
    </location>
</feature>
<proteinExistence type="inferred from homology"/>
<evidence type="ECO:0000256" key="5">
    <source>
        <dbReference type="HAMAP-Rule" id="MF_00191"/>
    </source>
</evidence>
<dbReference type="HAMAP" id="MF_00191">
    <property type="entry name" value="IspH"/>
    <property type="match status" value="1"/>
</dbReference>
<dbReference type="RefSeq" id="WP_120470421.1">
    <property type="nucleotide sequence ID" value="NZ_CATAJS010000019.1"/>
</dbReference>
<feature type="binding site" evidence="5">
    <location>
        <position position="223"/>
    </location>
    <ligand>
        <name>isopentenyl diphosphate</name>
        <dbReference type="ChEBI" id="CHEBI:128769"/>
    </ligand>
</feature>
<protein>
    <recommendedName>
        <fullName evidence="5">4-hydroxy-3-methylbut-2-enyl diphosphate reductase</fullName>
        <shortName evidence="5">HMBPP reductase</shortName>
        <ecNumber evidence="5">1.17.7.4</ecNumber>
    </recommendedName>
</protein>
<dbReference type="UniPathway" id="UPA00059">
    <property type="reaction ID" value="UER00105"/>
</dbReference>
<feature type="binding site" evidence="5">
    <location>
        <position position="125"/>
    </location>
    <ligand>
        <name>isopentenyl diphosphate</name>
        <dbReference type="ChEBI" id="CHEBI:128769"/>
    </ligand>
</feature>
<feature type="binding site" evidence="5">
    <location>
        <position position="265"/>
    </location>
    <ligand>
        <name>isopentenyl diphosphate</name>
        <dbReference type="ChEBI" id="CHEBI:128769"/>
    </ligand>
</feature>
<feature type="binding site" evidence="5">
    <location>
        <position position="75"/>
    </location>
    <ligand>
        <name>dimethylallyl diphosphate</name>
        <dbReference type="ChEBI" id="CHEBI:57623"/>
    </ligand>
</feature>